<protein>
    <submittedName>
        <fullName evidence="1">Uncharacterized protein</fullName>
    </submittedName>
</protein>
<comment type="caution">
    <text evidence="1">The sequence shown here is derived from an EMBL/GenBank/DDBJ whole genome shotgun (WGS) entry which is preliminary data.</text>
</comment>
<proteinExistence type="predicted"/>
<gene>
    <name evidence="1" type="ORF">S01H1_20639</name>
</gene>
<name>X0UJG9_9ZZZZ</name>
<evidence type="ECO:0000313" key="1">
    <source>
        <dbReference type="EMBL" id="GAF88645.1"/>
    </source>
</evidence>
<sequence>MHYILNTDIQIPTDNSRPSTVGPTIPSQQNKRVVRNVSRRNLKPGILYTLTYIKKNDTGVDYTFKGSDGDVIVETFKNCEQADMFIAGLKNESIPNYEDFYSKLRS</sequence>
<organism evidence="1">
    <name type="scientific">marine sediment metagenome</name>
    <dbReference type="NCBI Taxonomy" id="412755"/>
    <lineage>
        <taxon>unclassified sequences</taxon>
        <taxon>metagenomes</taxon>
        <taxon>ecological metagenomes</taxon>
    </lineage>
</organism>
<dbReference type="EMBL" id="BARS01011323">
    <property type="protein sequence ID" value="GAF88645.1"/>
    <property type="molecule type" value="Genomic_DNA"/>
</dbReference>
<reference evidence="1" key="1">
    <citation type="journal article" date="2014" name="Front. Microbiol.">
        <title>High frequency of phylogenetically diverse reductive dehalogenase-homologous genes in deep subseafloor sedimentary metagenomes.</title>
        <authorList>
            <person name="Kawai M."/>
            <person name="Futagami T."/>
            <person name="Toyoda A."/>
            <person name="Takaki Y."/>
            <person name="Nishi S."/>
            <person name="Hori S."/>
            <person name="Arai W."/>
            <person name="Tsubouchi T."/>
            <person name="Morono Y."/>
            <person name="Uchiyama I."/>
            <person name="Ito T."/>
            <person name="Fujiyama A."/>
            <person name="Inagaki F."/>
            <person name="Takami H."/>
        </authorList>
    </citation>
    <scope>NUCLEOTIDE SEQUENCE</scope>
    <source>
        <strain evidence="1">Expedition CK06-06</strain>
    </source>
</reference>
<dbReference type="AlphaFoldDB" id="X0UJG9"/>
<accession>X0UJG9</accession>